<dbReference type="PANTHER" id="PTHR11500">
    <property type="entry name" value="BETA CASEIN"/>
    <property type="match status" value="1"/>
</dbReference>
<evidence type="ECO:0000256" key="2">
    <source>
        <dbReference type="ARBA" id="ARBA00004613"/>
    </source>
</evidence>
<dbReference type="Ensembl" id="ENSSSCT00040075627.1">
    <property type="protein sequence ID" value="ENSSSCP00040032463.1"/>
    <property type="gene ID" value="ENSSSCG00040055767.1"/>
</dbReference>
<protein>
    <recommendedName>
        <fullName evidence="4 8">Beta-casein</fullName>
    </recommendedName>
</protein>
<keyword evidence="7 8" id="KW-0494">Milk protein</keyword>
<dbReference type="Proteomes" id="UP000694723">
    <property type="component" value="Unplaced"/>
</dbReference>
<dbReference type="Proteomes" id="UP000694722">
    <property type="component" value="Unplaced"/>
</dbReference>
<evidence type="ECO:0000313" key="12">
    <source>
        <dbReference type="Proteomes" id="UP000694723"/>
    </source>
</evidence>
<dbReference type="GO" id="GO:0005576">
    <property type="term" value="C:extracellular region"/>
    <property type="evidence" value="ECO:0007669"/>
    <property type="project" value="UniProtKB-SubCell"/>
</dbReference>
<dbReference type="AlphaFoldDB" id="A0A8D0M4Q6"/>
<dbReference type="InterPro" id="IPR001588">
    <property type="entry name" value="Casein"/>
</dbReference>
<keyword evidence="10" id="KW-0732">Signal</keyword>
<evidence type="ECO:0000256" key="1">
    <source>
        <dbReference type="ARBA" id="ARBA00002287"/>
    </source>
</evidence>
<evidence type="ECO:0000256" key="3">
    <source>
        <dbReference type="ARBA" id="ARBA00008083"/>
    </source>
</evidence>
<proteinExistence type="inferred from homology"/>
<name>A0A8D0M4Q6_PIG</name>
<evidence type="ECO:0000256" key="6">
    <source>
        <dbReference type="ARBA" id="ARBA00022553"/>
    </source>
</evidence>
<feature type="signal peptide" evidence="10">
    <location>
        <begin position="1"/>
        <end position="15"/>
    </location>
</feature>
<evidence type="ECO:0000256" key="9">
    <source>
        <dbReference type="SAM" id="MobiDB-lite"/>
    </source>
</evidence>
<dbReference type="Ensembl" id="ENSSSCT00060029555.1">
    <property type="protein sequence ID" value="ENSSSCP00060012668.1"/>
    <property type="gene ID" value="ENSSSCG00060021806.1"/>
</dbReference>
<keyword evidence="6" id="KW-0597">Phosphoprotein</keyword>
<reference evidence="11" key="1">
    <citation type="submission" date="2025-05" db="UniProtKB">
        <authorList>
            <consortium name="Ensembl"/>
        </authorList>
    </citation>
    <scope>IDENTIFICATION</scope>
</reference>
<feature type="compositionally biased region" description="Basic and acidic residues" evidence="9">
    <location>
        <begin position="48"/>
        <end position="63"/>
    </location>
</feature>
<evidence type="ECO:0000256" key="10">
    <source>
        <dbReference type="SAM" id="SignalP"/>
    </source>
</evidence>
<comment type="similarity">
    <text evidence="3 8">Belongs to the beta-casein family.</text>
</comment>
<dbReference type="Pfam" id="PF00363">
    <property type="entry name" value="Casein"/>
    <property type="match status" value="1"/>
</dbReference>
<feature type="chain" id="PRO_5044683262" description="Beta-casein" evidence="10">
    <location>
        <begin position="16"/>
        <end position="232"/>
    </location>
</feature>
<accession>A0A8D0M4Q6</accession>
<comment type="function">
    <text evidence="1 8">Important role in determination of the surface properties of the casein micelles.</text>
</comment>
<dbReference type="PANTHER" id="PTHR11500:SF0">
    <property type="entry name" value="BETA-CASEIN"/>
    <property type="match status" value="1"/>
</dbReference>
<evidence type="ECO:0000256" key="4">
    <source>
        <dbReference type="ARBA" id="ARBA00018977"/>
    </source>
</evidence>
<dbReference type="InterPro" id="IPR016345">
    <property type="entry name" value="Casein_beta"/>
</dbReference>
<evidence type="ECO:0000256" key="7">
    <source>
        <dbReference type="ARBA" id="ARBA00022743"/>
    </source>
</evidence>
<keyword evidence="5" id="KW-0964">Secreted</keyword>
<evidence type="ECO:0000313" key="11">
    <source>
        <dbReference type="Ensembl" id="ENSSSCP00060012668.1"/>
    </source>
</evidence>
<organism evidence="11 12">
    <name type="scientific">Sus scrofa</name>
    <name type="common">Pig</name>
    <dbReference type="NCBI Taxonomy" id="9823"/>
    <lineage>
        <taxon>Eukaryota</taxon>
        <taxon>Metazoa</taxon>
        <taxon>Chordata</taxon>
        <taxon>Craniata</taxon>
        <taxon>Vertebrata</taxon>
        <taxon>Euteleostomi</taxon>
        <taxon>Mammalia</taxon>
        <taxon>Eutheria</taxon>
        <taxon>Laurasiatheria</taxon>
        <taxon>Artiodactyla</taxon>
        <taxon>Suina</taxon>
        <taxon>Suidae</taxon>
        <taxon>Sus</taxon>
    </lineage>
</organism>
<evidence type="ECO:0000256" key="8">
    <source>
        <dbReference type="PIRNR" id="PIRNR002372"/>
    </source>
</evidence>
<evidence type="ECO:0000256" key="5">
    <source>
        <dbReference type="ARBA" id="ARBA00022525"/>
    </source>
</evidence>
<comment type="subcellular location">
    <subcellularLocation>
        <location evidence="2">Secreted</location>
    </subcellularLocation>
</comment>
<sequence>MKLLILACFVALALARAKEELNASGETVESLSSSEESITHISKEKIEKLKREEQQQTENERQNKIHQFPQPQPLAHPYTEPIPYPILPQNILPLAQVPVVVPLLHPEVMKDSKAKETIVPKRKGMPFPKSPAEPFVEGQSLTLTDFEGLSLPLLQSLMHQIPQPVPQTPMFAPQPLLSLPQAKVLPVPQQVVPFPQRDMPFQALLLYQDPLLGPLQGFYPVPQPVAPVYNPV</sequence>
<feature type="region of interest" description="Disordered" evidence="9">
    <location>
        <begin position="48"/>
        <end position="74"/>
    </location>
</feature>
<dbReference type="PIRSF" id="PIRSF002372">
    <property type="entry name" value="Beta-casein"/>
    <property type="match status" value="1"/>
</dbReference>